<dbReference type="GO" id="GO:0005938">
    <property type="term" value="C:cell cortex"/>
    <property type="evidence" value="ECO:0007669"/>
    <property type="project" value="TreeGrafter"/>
</dbReference>
<dbReference type="Pfam" id="PF08580">
    <property type="entry name" value="KAR9"/>
    <property type="match status" value="1"/>
</dbReference>
<dbReference type="InterPro" id="IPR013889">
    <property type="entry name" value="Karyogamy_KAR9"/>
</dbReference>
<dbReference type="GO" id="GO:0005816">
    <property type="term" value="C:spindle pole body"/>
    <property type="evidence" value="ECO:0007669"/>
    <property type="project" value="TreeGrafter"/>
</dbReference>
<comment type="caution">
    <text evidence="3">The sequence shown here is derived from an EMBL/GenBank/DDBJ whole genome shotgun (WGS) entry which is preliminary data.</text>
</comment>
<feature type="compositionally biased region" description="Low complexity" evidence="2">
    <location>
        <begin position="52"/>
        <end position="72"/>
    </location>
</feature>
<dbReference type="GO" id="GO:0031578">
    <property type="term" value="P:mitotic spindle orientation checkpoint signaling"/>
    <property type="evidence" value="ECO:0007669"/>
    <property type="project" value="TreeGrafter"/>
</dbReference>
<feature type="region of interest" description="Disordered" evidence="2">
    <location>
        <begin position="1"/>
        <end position="72"/>
    </location>
</feature>
<feature type="compositionally biased region" description="Polar residues" evidence="2">
    <location>
        <begin position="950"/>
        <end position="959"/>
    </location>
</feature>
<evidence type="ECO:0000256" key="1">
    <source>
        <dbReference type="SAM" id="Coils"/>
    </source>
</evidence>
<dbReference type="GO" id="GO:0051293">
    <property type="term" value="P:establishment of spindle localization"/>
    <property type="evidence" value="ECO:0007669"/>
    <property type="project" value="TreeGrafter"/>
</dbReference>
<dbReference type="PANTHER" id="PTHR37271">
    <property type="entry name" value="KARYOGAMY PROTEIN KAR9"/>
    <property type="match status" value="1"/>
</dbReference>
<dbReference type="GeneID" id="63718201"/>
<accession>A0A151GNC9</accession>
<feature type="compositionally biased region" description="Low complexity" evidence="2">
    <location>
        <begin position="396"/>
        <end position="413"/>
    </location>
</feature>
<feature type="compositionally biased region" description="Polar residues" evidence="2">
    <location>
        <begin position="255"/>
        <end position="264"/>
    </location>
</feature>
<gene>
    <name evidence="3" type="ORF">DCS_05558</name>
</gene>
<dbReference type="Proteomes" id="UP000076580">
    <property type="component" value="Chromosome 02"/>
</dbReference>
<feature type="region of interest" description="Disordered" evidence="2">
    <location>
        <begin position="1101"/>
        <end position="1171"/>
    </location>
</feature>
<protein>
    <recommendedName>
        <fullName evidence="5">Karyogamy protein, KAR9</fullName>
    </recommendedName>
</protein>
<feature type="region of interest" description="Disordered" evidence="2">
    <location>
        <begin position="942"/>
        <end position="981"/>
    </location>
</feature>
<feature type="region of interest" description="Disordered" evidence="2">
    <location>
        <begin position="293"/>
        <end position="363"/>
    </location>
</feature>
<evidence type="ECO:0008006" key="5">
    <source>
        <dbReference type="Google" id="ProtNLM"/>
    </source>
</evidence>
<feature type="compositionally biased region" description="Polar residues" evidence="2">
    <location>
        <begin position="297"/>
        <end position="314"/>
    </location>
</feature>
<feature type="region of interest" description="Disordered" evidence="2">
    <location>
        <begin position="385"/>
        <end position="492"/>
    </location>
</feature>
<dbReference type="STRING" id="98403.A0A151GNC9"/>
<feature type="compositionally biased region" description="Basic and acidic residues" evidence="2">
    <location>
        <begin position="446"/>
        <end position="457"/>
    </location>
</feature>
<proteinExistence type="predicted"/>
<name>A0A151GNC9_DRECN</name>
<evidence type="ECO:0000313" key="4">
    <source>
        <dbReference type="Proteomes" id="UP000076580"/>
    </source>
</evidence>
<feature type="region of interest" description="Disordered" evidence="2">
    <location>
        <begin position="226"/>
        <end position="266"/>
    </location>
</feature>
<dbReference type="EMBL" id="LAYC01000002">
    <property type="protein sequence ID" value="KYK58541.1"/>
    <property type="molecule type" value="Genomic_DNA"/>
</dbReference>
<dbReference type="GO" id="GO:0043332">
    <property type="term" value="C:mating projection tip"/>
    <property type="evidence" value="ECO:0007669"/>
    <property type="project" value="TreeGrafter"/>
</dbReference>
<dbReference type="GO" id="GO:0030473">
    <property type="term" value="P:nuclear migration along microtubule"/>
    <property type="evidence" value="ECO:0007669"/>
    <property type="project" value="TreeGrafter"/>
</dbReference>
<organism evidence="3 4">
    <name type="scientific">Drechmeria coniospora</name>
    <name type="common">Nematophagous fungus</name>
    <name type="synonym">Meria coniospora</name>
    <dbReference type="NCBI Taxonomy" id="98403"/>
    <lineage>
        <taxon>Eukaryota</taxon>
        <taxon>Fungi</taxon>
        <taxon>Dikarya</taxon>
        <taxon>Ascomycota</taxon>
        <taxon>Pezizomycotina</taxon>
        <taxon>Sordariomycetes</taxon>
        <taxon>Hypocreomycetidae</taxon>
        <taxon>Hypocreales</taxon>
        <taxon>Ophiocordycipitaceae</taxon>
        <taxon>Drechmeria</taxon>
    </lineage>
</organism>
<sequence length="1171" mass="124350">MAASTCADRPSAAEMNTPMSAQRAVTSLLGPERRDDTPALVVDDDGDGEMISSAGSTPAAAPEPAAAPAASPAAAPAAAPAAVPAATGAPTTPATAPASNNAAAAATAAITSIMTANSPPSRDLGRADIPIEISHPAAPTSAITPPPHSPLALPSAAVAFTTITAVSDLNFPDPVVVTTSPVTDDFDFDFAFDSHATAASPTSDDGAVAVSRTPSLDAAAFSPVASADNYTTSPTGPLASTPPTDRRSIDLPVSTGPTTSTSALGTGALDTGSFVSIAARNRSSIAGYAPAAPLSSRFESPSQTKRQSLPSTSFLPFASPEPSTVRKTSPGLAARLRALGFGSPNTPSSLSRPPVDAVGGRGDQLRQLDERRLVASLSAVISRRGWSRKDAAADVDAPASTMASSAPASSARMPPDDDNLSGPMAMDTYKYRLPDHTNGNGTKVTLDTRREHLERGARRSSPSEVPPPPPPKDPPPLSFKSPTLRSPGITSPNDFVPGLSSYFTPGHNRPGSIYTLSRVSFANQLAQLTALQLPDAESLSSKVSAIPTATAAASALMNAAEQIRSWISKAQEVVGGLDSEDDVEWAAAGGREGLDEVENAIVRFGDLIDVYVGAIEELQGRDDIVTVAPADLKHAVSQMDCILEEWSKIRASLETVRGQVEIALEWEELWATVLGDIQDEVDDLGRLVFEMEERRHRNVATGPPAAADAADANDLDTIVEDTPPHGVRAHGPARFTLPLTPMSPTSPAAAAAGLSHEDSSVLALFARMQPLRASLDFLPMRLSVFEARAERFFPTACEELDVRRESLDASYRKLEEDAESLRKELGEDRWVIVFRGAGRQAQKMHQSVHRSLLKLGESIDAGLHLTNLPSMMKKVESYEAKKTHYGPAIERVLSIIDKGVQDRITVNGEILRLHSELQSRWAFLKSQMRDMDAMLEEIQVDGRSQHLRDSVSSMLSNDRSTVGSGHGTPGSSPPSSVAMSTLGLDRSPRARKNTAVPAENGLAPVDDCELERDAHFPLLERDAASRIDLRPPSGVEQIDKRRRQGQFHPADERDDAEPVLQGDTPTTCLDHGHVDTLVDRIQTTHAPDTRRTRLVRAAQATAGEQDVHVGPVGETPYLHPTHRAERGGKPADSPGNLARFYVPPNQPASPDERKEGGERCRLDARWPFRDP</sequence>
<keyword evidence="4" id="KW-1185">Reference proteome</keyword>
<feature type="coiled-coil region" evidence="1">
    <location>
        <begin position="797"/>
        <end position="824"/>
    </location>
</feature>
<feature type="region of interest" description="Disordered" evidence="2">
    <location>
        <begin position="1025"/>
        <end position="1062"/>
    </location>
</feature>
<keyword evidence="1" id="KW-0175">Coiled coil</keyword>
<feature type="compositionally biased region" description="Pro residues" evidence="2">
    <location>
        <begin position="464"/>
        <end position="477"/>
    </location>
</feature>
<evidence type="ECO:0000313" key="3">
    <source>
        <dbReference type="EMBL" id="KYK58541.1"/>
    </source>
</evidence>
<feature type="compositionally biased region" description="Basic and acidic residues" evidence="2">
    <location>
        <begin position="1150"/>
        <end position="1171"/>
    </location>
</feature>
<reference evidence="3 4" key="1">
    <citation type="journal article" date="2016" name="Sci. Rep.">
        <title>Insights into Adaptations to a Near-Obligate Nematode Endoparasitic Lifestyle from the Finished Genome of Drechmeria coniospora.</title>
        <authorList>
            <person name="Zhang L."/>
            <person name="Zhou Z."/>
            <person name="Guo Q."/>
            <person name="Fokkens L."/>
            <person name="Miskei M."/>
            <person name="Pocsi I."/>
            <person name="Zhang W."/>
            <person name="Chen M."/>
            <person name="Wang L."/>
            <person name="Sun Y."/>
            <person name="Donzelli B.G."/>
            <person name="Gibson D.M."/>
            <person name="Nelson D.R."/>
            <person name="Luo J.G."/>
            <person name="Rep M."/>
            <person name="Liu H."/>
            <person name="Yang S."/>
            <person name="Wang J."/>
            <person name="Krasnoff S.B."/>
            <person name="Xu Y."/>
            <person name="Molnar I."/>
            <person name="Lin M."/>
        </authorList>
    </citation>
    <scope>NUCLEOTIDE SEQUENCE [LARGE SCALE GENOMIC DNA]</scope>
    <source>
        <strain evidence="3 4">ARSEF 6962</strain>
    </source>
</reference>
<dbReference type="InParanoid" id="A0A151GNC9"/>
<dbReference type="AlphaFoldDB" id="A0A151GNC9"/>
<dbReference type="RefSeq" id="XP_040657893.1">
    <property type="nucleotide sequence ID" value="XM_040802860.1"/>
</dbReference>
<dbReference type="PANTHER" id="PTHR37271:SF1">
    <property type="entry name" value="KARYOGAMY PROTEIN KAR9"/>
    <property type="match status" value="1"/>
</dbReference>
<evidence type="ECO:0000256" key="2">
    <source>
        <dbReference type="SAM" id="MobiDB-lite"/>
    </source>
</evidence>